<keyword evidence="10" id="KW-0830">Ubiquinone</keyword>
<dbReference type="GO" id="GO:0016491">
    <property type="term" value="F:oxidoreductase activity"/>
    <property type="evidence" value="ECO:0007669"/>
    <property type="project" value="UniProtKB-KW"/>
</dbReference>
<feature type="transmembrane region" description="Helical" evidence="8">
    <location>
        <begin position="549"/>
        <end position="568"/>
    </location>
</feature>
<evidence type="ECO:0000259" key="9">
    <source>
        <dbReference type="Pfam" id="PF00361"/>
    </source>
</evidence>
<evidence type="ECO:0000256" key="8">
    <source>
        <dbReference type="SAM" id="Phobius"/>
    </source>
</evidence>
<feature type="transmembrane region" description="Helical" evidence="8">
    <location>
        <begin position="158"/>
        <end position="181"/>
    </location>
</feature>
<evidence type="ECO:0000256" key="4">
    <source>
        <dbReference type="ARBA" id="ARBA00022989"/>
    </source>
</evidence>
<accession>A0A7Y0L4X8</accession>
<dbReference type="PANTHER" id="PTHR42682">
    <property type="entry name" value="HYDROGENASE-4 COMPONENT F"/>
    <property type="match status" value="1"/>
</dbReference>
<sequence>MSGSDWILTWTVYLVVVLAGGATLWRSGSRGVHVWLSVSGLVGSLGLLAMSFFLVPQYARRIPLPAPWPALVASPLPLARLWSVVAGLLFFAAILLTFSRRDGHRILYALLPLLSGVGVFLWSGDGLLLLISWEFISAVTYLGLVTTRRSRPVWNAGWALLALSELGGMMLLVALVWLMPIHAKSLQDTLAVHQLSGVPASLGNVIMVLAVIAFGVKAGLFPVMIWMPMAEPEAPGMVAGIFSGLLTALAFSGILAVEAMVGASLAWAVVLVVLGVLGALSGALYSIVSRHAKRVLAYSTLEILGLVFTSLGIWRIVSLTTPQNVASTMALDAAVVLLVMHAGAKFVLFAATDFTGRWGQTLDRLGGLVPGSGWVAWLALLATATLGAFPPLGGFVGEWLLLEGILKPMREGTGAAAHLGLMVVGAGLALTVAIGVAAYLRWYGFIFLGVHRGIKPVSGEHPLRSFVIALAIPLVLVAVAGPGVPWFLPWINHALVPYLTSRSPVVAPTFINPQSAAPLVPIGANLVPAPGAHGTVFFPQAFNVGNPYVLFWMAIALTLVVALIRKLFRRGTGVRLVSPWNGGAEPFAARTSWSAEGFVHPLRLAFAKFYGLSRTRTHTEGAHFYRHTIINRLEQQVYGPLVAVGRWASSHIRRIQSGRLNQYVTYVWIFVVIGIVVGVWR</sequence>
<evidence type="ECO:0000313" key="11">
    <source>
        <dbReference type="Proteomes" id="UP000533476"/>
    </source>
</evidence>
<dbReference type="EMBL" id="JABBVZ010000014">
    <property type="protein sequence ID" value="NMP21939.1"/>
    <property type="molecule type" value="Genomic_DNA"/>
</dbReference>
<dbReference type="GO" id="GO:0008137">
    <property type="term" value="F:NADH dehydrogenase (ubiquinone) activity"/>
    <property type="evidence" value="ECO:0007669"/>
    <property type="project" value="InterPro"/>
</dbReference>
<feature type="transmembrane region" description="Helical" evidence="8">
    <location>
        <begin position="79"/>
        <end position="98"/>
    </location>
</feature>
<evidence type="ECO:0000256" key="6">
    <source>
        <dbReference type="ARBA" id="ARBA00023136"/>
    </source>
</evidence>
<dbReference type="Proteomes" id="UP000533476">
    <property type="component" value="Unassembled WGS sequence"/>
</dbReference>
<feature type="transmembrane region" description="Helical" evidence="8">
    <location>
        <begin position="663"/>
        <end position="680"/>
    </location>
</feature>
<dbReference type="PRINTS" id="PR01437">
    <property type="entry name" value="NUOXDRDTASE4"/>
</dbReference>
<comment type="caution">
    <text evidence="10">The sequence shown here is derived from an EMBL/GenBank/DDBJ whole genome shotgun (WGS) entry which is preliminary data.</text>
</comment>
<dbReference type="GO" id="GO:0042773">
    <property type="term" value="P:ATP synthesis coupled electron transport"/>
    <property type="evidence" value="ECO:0007669"/>
    <property type="project" value="InterPro"/>
</dbReference>
<evidence type="ECO:0000256" key="2">
    <source>
        <dbReference type="ARBA" id="ARBA00022475"/>
    </source>
</evidence>
<dbReference type="Pfam" id="PF00361">
    <property type="entry name" value="Proton_antipo_M"/>
    <property type="match status" value="1"/>
</dbReference>
<dbReference type="GO" id="GO:0005886">
    <property type="term" value="C:plasma membrane"/>
    <property type="evidence" value="ECO:0007669"/>
    <property type="project" value="UniProtKB-SubCell"/>
</dbReference>
<keyword evidence="4 8" id="KW-1133">Transmembrane helix</keyword>
<feature type="transmembrane region" description="Helical" evidence="8">
    <location>
        <begin position="201"/>
        <end position="226"/>
    </location>
</feature>
<comment type="subcellular location">
    <subcellularLocation>
        <location evidence="1">Cell membrane</location>
        <topology evidence="1">Multi-pass membrane protein</topology>
    </subcellularLocation>
    <subcellularLocation>
        <location evidence="7">Membrane</location>
        <topology evidence="7">Multi-pass membrane protein</topology>
    </subcellularLocation>
</comment>
<evidence type="ECO:0000313" key="10">
    <source>
        <dbReference type="EMBL" id="NMP21939.1"/>
    </source>
</evidence>
<dbReference type="RefSeq" id="WP_169097799.1">
    <property type="nucleotide sequence ID" value="NZ_JABBVZ010000014.1"/>
</dbReference>
<feature type="transmembrane region" description="Helical" evidence="8">
    <location>
        <begin position="265"/>
        <end position="288"/>
    </location>
</feature>
<keyword evidence="2" id="KW-1003">Cell membrane</keyword>
<feature type="transmembrane region" description="Helical" evidence="8">
    <location>
        <begin position="6"/>
        <end position="25"/>
    </location>
</feature>
<feature type="domain" description="NADH:quinone oxidoreductase/Mrp antiporter transmembrane" evidence="9">
    <location>
        <begin position="124"/>
        <end position="407"/>
    </location>
</feature>
<feature type="transmembrane region" description="Helical" evidence="8">
    <location>
        <begin position="329"/>
        <end position="352"/>
    </location>
</feature>
<keyword evidence="5" id="KW-0560">Oxidoreductase</keyword>
<dbReference type="InterPro" id="IPR052175">
    <property type="entry name" value="ComplexI-like_HydComp"/>
</dbReference>
<feature type="transmembrane region" description="Helical" evidence="8">
    <location>
        <begin position="128"/>
        <end position="146"/>
    </location>
</feature>
<feature type="transmembrane region" description="Helical" evidence="8">
    <location>
        <begin position="238"/>
        <end position="259"/>
    </location>
</feature>
<feature type="transmembrane region" description="Helical" evidence="8">
    <location>
        <begin position="416"/>
        <end position="442"/>
    </location>
</feature>
<proteinExistence type="predicted"/>
<keyword evidence="3 7" id="KW-0812">Transmembrane</keyword>
<gene>
    <name evidence="10" type="ORF">HIJ39_06180</name>
</gene>
<dbReference type="InterPro" id="IPR001750">
    <property type="entry name" value="ND/Mrp_TM"/>
</dbReference>
<evidence type="ECO:0000256" key="7">
    <source>
        <dbReference type="RuleBase" id="RU000320"/>
    </source>
</evidence>
<feature type="transmembrane region" description="Helical" evidence="8">
    <location>
        <begin position="105"/>
        <end position="122"/>
    </location>
</feature>
<keyword evidence="11" id="KW-1185">Reference proteome</keyword>
<keyword evidence="6 8" id="KW-0472">Membrane</keyword>
<evidence type="ECO:0000256" key="1">
    <source>
        <dbReference type="ARBA" id="ARBA00004651"/>
    </source>
</evidence>
<evidence type="ECO:0000256" key="5">
    <source>
        <dbReference type="ARBA" id="ARBA00023002"/>
    </source>
</evidence>
<feature type="transmembrane region" description="Helical" evidence="8">
    <location>
        <begin position="373"/>
        <end position="396"/>
    </location>
</feature>
<dbReference type="PANTHER" id="PTHR42682:SF3">
    <property type="entry name" value="FORMATE HYDROGENLYASE SUBUNIT 3-RELATED"/>
    <property type="match status" value="1"/>
</dbReference>
<organism evidence="10 11">
    <name type="scientific">Sulfobacillus harzensis</name>
    <dbReference type="NCBI Taxonomy" id="2729629"/>
    <lineage>
        <taxon>Bacteria</taxon>
        <taxon>Bacillati</taxon>
        <taxon>Bacillota</taxon>
        <taxon>Clostridia</taxon>
        <taxon>Eubacteriales</taxon>
        <taxon>Clostridiales Family XVII. Incertae Sedis</taxon>
        <taxon>Sulfobacillus</taxon>
    </lineage>
</organism>
<dbReference type="AlphaFoldDB" id="A0A7Y0L4X8"/>
<evidence type="ECO:0000256" key="3">
    <source>
        <dbReference type="ARBA" id="ARBA00022692"/>
    </source>
</evidence>
<feature type="transmembrane region" description="Helical" evidence="8">
    <location>
        <begin position="32"/>
        <end position="59"/>
    </location>
</feature>
<feature type="transmembrane region" description="Helical" evidence="8">
    <location>
        <begin position="463"/>
        <end position="488"/>
    </location>
</feature>
<name>A0A7Y0L4X8_9FIRM</name>
<protein>
    <submittedName>
        <fullName evidence="10">NADH-ubiquinone oxidoreductase</fullName>
    </submittedName>
</protein>
<dbReference type="InterPro" id="IPR003918">
    <property type="entry name" value="NADH_UbQ_OxRdtase"/>
</dbReference>
<feature type="transmembrane region" description="Helical" evidence="8">
    <location>
        <begin position="295"/>
        <end position="317"/>
    </location>
</feature>
<reference evidence="10 11" key="1">
    <citation type="submission" date="2020-04" db="EMBL/GenBank/DDBJ databases">
        <authorList>
            <person name="Zhang R."/>
            <person name="Schippers A."/>
        </authorList>
    </citation>
    <scope>NUCLEOTIDE SEQUENCE [LARGE SCALE GENOMIC DNA]</scope>
    <source>
        <strain evidence="10 11">DSM 109850</strain>
    </source>
</reference>